<dbReference type="HOGENOM" id="CLU_070025_2_1_4"/>
<dbReference type="Gene3D" id="1.20.1290.10">
    <property type="entry name" value="AhpD-like"/>
    <property type="match status" value="1"/>
</dbReference>
<dbReference type="PANTHER" id="PTHR33570">
    <property type="entry name" value="4-CARBOXYMUCONOLACTONE DECARBOXYLASE FAMILY PROTEIN"/>
    <property type="match status" value="1"/>
</dbReference>
<feature type="domain" description="Carboxymuconolactone decarboxylase-like" evidence="1">
    <location>
        <begin position="40"/>
        <end position="125"/>
    </location>
</feature>
<evidence type="ECO:0000313" key="3">
    <source>
        <dbReference type="Proteomes" id="UP000008392"/>
    </source>
</evidence>
<dbReference type="eggNOG" id="COG0599">
    <property type="taxonomic scope" value="Bacteria"/>
</dbReference>
<gene>
    <name evidence="2" type="ordered locus">CFU_1531</name>
</gene>
<evidence type="ECO:0000313" key="2">
    <source>
        <dbReference type="EMBL" id="AEK61363.1"/>
    </source>
</evidence>
<dbReference type="Proteomes" id="UP000008392">
    <property type="component" value="Chromosome"/>
</dbReference>
<dbReference type="AlphaFoldDB" id="G0ABF7"/>
<dbReference type="STRING" id="1005048.CFU_1531"/>
<dbReference type="Pfam" id="PF02627">
    <property type="entry name" value="CMD"/>
    <property type="match status" value="1"/>
</dbReference>
<reference evidence="3" key="6">
    <citation type="submission" date="2011-05" db="EMBL/GenBank/DDBJ databases">
        <title>Complete sequence of Collimonas fungivorans Ter331.</title>
        <authorList>
            <person name="Leveau J.H."/>
        </authorList>
    </citation>
    <scope>NUCLEOTIDE SEQUENCE [LARGE SCALE GENOMIC DNA]</scope>
    <source>
        <strain evidence="3">Ter331</strain>
    </source>
</reference>
<dbReference type="InterPro" id="IPR003779">
    <property type="entry name" value="CMD-like"/>
</dbReference>
<evidence type="ECO:0000259" key="1">
    <source>
        <dbReference type="Pfam" id="PF02627"/>
    </source>
</evidence>
<protein>
    <submittedName>
        <fullName evidence="2">Gamma-carboxymuconolactone decarboxylase subunit-like protein</fullName>
        <ecNumber evidence="2">4.1.1.44</ecNumber>
    </submittedName>
</protein>
<reference evidence="2 3" key="3">
    <citation type="journal article" date="2008" name="FEMS Microbiol. Ecol.">
        <title>Identification and characterization of genes underlying chitinolysis in Collimonas fungivorans Ter331.</title>
        <authorList>
            <person name="Fritsche K."/>
            <person name="de Boer W."/>
            <person name="Gerards S."/>
            <person name="van den Berg M."/>
            <person name="van Veen J.A."/>
            <person name="Leveau J.H."/>
        </authorList>
    </citation>
    <scope>NUCLEOTIDE SEQUENCE [LARGE SCALE GENOMIC DNA]</scope>
    <source>
        <strain evidence="2 3">Ter331</strain>
    </source>
</reference>
<dbReference type="PANTHER" id="PTHR33570:SF10">
    <property type="entry name" value="GAMMA-CARBOXYMUCONOLACTONE DECARBOXYLASE"/>
    <property type="match status" value="1"/>
</dbReference>
<dbReference type="SUPFAM" id="SSF69118">
    <property type="entry name" value="AhpD-like"/>
    <property type="match status" value="1"/>
</dbReference>
<reference evidence="2 3" key="1">
    <citation type="journal article" date="2004" name="Environ. Microbiol.">
        <title>Phylogeny-function analysis of (meta)genomic libraries: screening for expression of ribosomal RNA genes by large-insert library fluorescent in situ hybridization (LIL-FISH).</title>
        <authorList>
            <person name="Leveau J.H."/>
            <person name="Gerards S."/>
            <person name="de Boer W."/>
            <person name="van Veen J.A."/>
        </authorList>
    </citation>
    <scope>NUCLEOTIDE SEQUENCE [LARGE SCALE GENOMIC DNA]</scope>
    <source>
        <strain evidence="2 3">Ter331</strain>
    </source>
</reference>
<dbReference type="GO" id="GO:0051920">
    <property type="term" value="F:peroxiredoxin activity"/>
    <property type="evidence" value="ECO:0007669"/>
    <property type="project" value="InterPro"/>
</dbReference>
<accession>G0ABF7</accession>
<dbReference type="EC" id="4.1.1.44" evidence="2"/>
<dbReference type="InterPro" id="IPR052512">
    <property type="entry name" value="4CMD/NDH-1_regulator"/>
</dbReference>
<organism evidence="2 3">
    <name type="scientific">Collimonas fungivorans (strain Ter331)</name>
    <dbReference type="NCBI Taxonomy" id="1005048"/>
    <lineage>
        <taxon>Bacteria</taxon>
        <taxon>Pseudomonadati</taxon>
        <taxon>Pseudomonadota</taxon>
        <taxon>Betaproteobacteria</taxon>
        <taxon>Burkholderiales</taxon>
        <taxon>Oxalobacteraceae</taxon>
        <taxon>Collimonas</taxon>
    </lineage>
</organism>
<dbReference type="EMBL" id="CP002745">
    <property type="protein sequence ID" value="AEK61363.1"/>
    <property type="molecule type" value="Genomic_DNA"/>
</dbReference>
<sequence>MTHLEKHMEQSTYERGLQRLKEVDDIAGEKVIDSLADISPDLGRYVIEFGFGEIYSRPGLSLQQRELATVAALTAMGTAQPQLKVHLAAALNVGLSRLEITETIMQMALYAGFPAALNGMFAAKEVFAEHDELARRQENTQ</sequence>
<dbReference type="InterPro" id="IPR029032">
    <property type="entry name" value="AhpD-like"/>
</dbReference>
<keyword evidence="2" id="KW-0456">Lyase</keyword>
<keyword evidence="3" id="KW-1185">Reference proteome</keyword>
<dbReference type="KEGG" id="cfu:CFU_1531"/>
<name>G0ABF7_COLFT</name>
<proteinExistence type="predicted"/>
<reference evidence="2 3" key="2">
    <citation type="journal article" date="2006" name="J. Microbiol. Methods">
        <title>Genomic flank-sequencing of plasposon insertion sites for rapid identification of functional genes.</title>
        <authorList>
            <person name="Leveau J.H."/>
            <person name="Gerards S."/>
            <person name="Fritsche K."/>
            <person name="Zondag G."/>
            <person name="van Veen J.A."/>
        </authorList>
    </citation>
    <scope>NUCLEOTIDE SEQUENCE [LARGE SCALE GENOMIC DNA]</scope>
    <source>
        <strain evidence="2 3">Ter331</strain>
    </source>
</reference>
<reference evidence="2 3" key="4">
    <citation type="journal article" date="2010" name="Environ. Microbiol.">
        <title>The bacterial genus Collimonas: mycophagy, weathering and other adaptive solutions to life in oligotrophic soil environments.</title>
        <authorList>
            <person name="Leveau J.H."/>
            <person name="Uroz S."/>
            <person name="de Boer W."/>
        </authorList>
    </citation>
    <scope>NUCLEOTIDE SEQUENCE [LARGE SCALE GENOMIC DNA]</scope>
    <source>
        <strain evidence="2 3">Ter331</strain>
    </source>
</reference>
<dbReference type="GO" id="GO:0047575">
    <property type="term" value="F:4-carboxymuconolactone decarboxylase activity"/>
    <property type="evidence" value="ECO:0007669"/>
    <property type="project" value="UniProtKB-EC"/>
</dbReference>
<reference evidence="2 3" key="5">
    <citation type="journal article" date="2011" name="ISME J.">
        <title>Dual transcriptional profiling of a bacterial/fungal confrontation: Collimonas fungivorans versus Aspergillus niger.</title>
        <authorList>
            <person name="Mela F."/>
            <person name="Fritsche K."/>
            <person name="de Boer W."/>
            <person name="van Veen J.A."/>
            <person name="de Graaff L.H."/>
            <person name="van den Berg M."/>
            <person name="Leveau J.H."/>
        </authorList>
    </citation>
    <scope>NUCLEOTIDE SEQUENCE [LARGE SCALE GENOMIC DNA]</scope>
    <source>
        <strain evidence="2 3">Ter331</strain>
    </source>
</reference>